<name>A0A1L9QS95_9CYAN</name>
<dbReference type="InterPro" id="IPR036188">
    <property type="entry name" value="FAD/NAD-bd_sf"/>
</dbReference>
<organism evidence="1 2">
    <name type="scientific">Roseofilum reptotaenium AO1-A</name>
    <dbReference type="NCBI Taxonomy" id="1925591"/>
    <lineage>
        <taxon>Bacteria</taxon>
        <taxon>Bacillati</taxon>
        <taxon>Cyanobacteriota</taxon>
        <taxon>Cyanophyceae</taxon>
        <taxon>Desertifilales</taxon>
        <taxon>Desertifilaceae</taxon>
        <taxon>Roseofilum</taxon>
    </lineage>
</organism>
<dbReference type="EMBL" id="MLAW01000016">
    <property type="protein sequence ID" value="OJJ25496.1"/>
    <property type="molecule type" value="Genomic_DNA"/>
</dbReference>
<reference evidence="1" key="1">
    <citation type="submission" date="2016-10" db="EMBL/GenBank/DDBJ databases">
        <title>CRISPR-Cas defence system in Roseofilum reptotaenium: evidence of a bacteriophage-cyanobacterium arms race in the coral black band disease.</title>
        <authorList>
            <person name="Buerger P."/>
            <person name="Wood-Charlson E.M."/>
            <person name="Weynberg K.D."/>
            <person name="Willis B."/>
            <person name="Van Oppen M.J."/>
        </authorList>
    </citation>
    <scope>NUCLEOTIDE SEQUENCE [LARGE SCALE GENOMIC DNA]</scope>
    <source>
        <strain evidence="1">AO1-A</strain>
    </source>
</reference>
<gene>
    <name evidence="1" type="ORF">BI308_11015</name>
</gene>
<dbReference type="SUPFAM" id="SSF51905">
    <property type="entry name" value="FAD/NAD(P)-binding domain"/>
    <property type="match status" value="1"/>
</dbReference>
<dbReference type="AlphaFoldDB" id="A0A1L9QS95"/>
<dbReference type="Proteomes" id="UP000183940">
    <property type="component" value="Unassembled WGS sequence"/>
</dbReference>
<evidence type="ECO:0000313" key="1">
    <source>
        <dbReference type="EMBL" id="OJJ25496.1"/>
    </source>
</evidence>
<dbReference type="STRING" id="1925591.BI308_11015"/>
<keyword evidence="2" id="KW-1185">Reference proteome</keyword>
<dbReference type="Gene3D" id="3.50.50.60">
    <property type="entry name" value="FAD/NAD(P)-binding domain"/>
    <property type="match status" value="1"/>
</dbReference>
<evidence type="ECO:0000313" key="2">
    <source>
        <dbReference type="Proteomes" id="UP000183940"/>
    </source>
</evidence>
<sequence>MQELLYLEIPQPNTSSVLTWLQQQYDPPIGEKFLTPDGFRLHFPQRDPLSIFVWSVQRTTYLKLFRWSNTPIPQEGRVMNHLKNQLQRQFPHEYPEPPEIDLSKQSIFEALAPYYPQTVHYFQKMPRGEYDLNRVYWWEKRWRENVRNPQIPTPVIRPLETPLSEENTYDLIYIGGALGAIHSALMAARGYRVLLVERLPYGRMNREWNISRDEFAQLIELGLFTQEEFEDLIAREYVDGFNKFFDSNNPENLKAKVLHTPKVLNIAMASDKLLGSCGEKFLKAGGEIRDETEFQYAEVADNGVRLTLKHLGTGETSQVQGRLLIDAMGTASPIAWQLNGNRAFDSVCPTVGAMIDGGFEPGVWDSDYGDVLNSHGDVSRGRQLIWELFPGAGQELTFYLFHYHQVHPDNPGSLLEMYEDFFTILPEYRRCDLEKLVWKKPTFGYIPGHFSLGNSDRKVAGNRVLAIGDAASLQSPLVFTGFGSLVRNLPRLTALLDVALKYDRLTSKDLAAIRAYQDNTAVTWLFSKGMMVPTHRHIQPQLINSMLNTFFGLLADEPPEVADTFIKDRTTWLLFNRLALKAAVKNPALLLWIWELAGAKDMLRWLSTYTSFTTKAFIHALLRPWFPQFSQWCAGWMGDRYPGLWLKILSLNYSLSGNWGQAIQDLETSKR</sequence>
<dbReference type="PANTHER" id="PTHR32098:SF5">
    <property type="entry name" value="LYCOPENE BETA_EPSILON CYCLASE PROTEIN"/>
    <property type="match status" value="1"/>
</dbReference>
<proteinExistence type="predicted"/>
<comment type="caution">
    <text evidence="1">The sequence shown here is derived from an EMBL/GenBank/DDBJ whole genome shotgun (WGS) entry which is preliminary data.</text>
</comment>
<accession>A0A1L9QS95</accession>
<protein>
    <submittedName>
        <fullName evidence="1">Flavin-dependent dehydrogenase</fullName>
    </submittedName>
</protein>
<dbReference type="PANTHER" id="PTHR32098">
    <property type="entry name" value="LYCOPENE BETA/EPSILON CYCLASE PROTEIN"/>
    <property type="match status" value="1"/>
</dbReference>